<keyword evidence="3" id="KW-0804">Transcription</keyword>
<sequence>MDKSGAGGASVPECSRLSAGGIGIARMRYDGDDLAMAEPSRPSDAFHVITQLADFRMHRLWRDGRLVYEGGHGQGALAITDLGAAWQCHHLAPFDNVRFDIPVAELRRFAEEMGQPRLTGLGEVSAEADPVAAGLAQALLPSLERPEEASPLFVEQVVLALMTHLAQAHGGLHLPAQGKGMLAAWQQKRATEFLAGHIATPFQIAELAQACGLSRNHFIKAFKQTFHRTPYRWLIDYRLSRARELLAGPLPIAEIAVMTGFSDQSHLTRVFSAASGLSPGQFRRQHRG</sequence>
<dbReference type="InterPro" id="IPR018060">
    <property type="entry name" value="HTH_AraC"/>
</dbReference>
<dbReference type="Pfam" id="PF12833">
    <property type="entry name" value="HTH_18"/>
    <property type="match status" value="1"/>
</dbReference>
<dbReference type="PROSITE" id="PS01124">
    <property type="entry name" value="HTH_ARAC_FAMILY_2"/>
    <property type="match status" value="1"/>
</dbReference>
<feature type="domain" description="HTH araC/xylS-type" evidence="4">
    <location>
        <begin position="188"/>
        <end position="285"/>
    </location>
</feature>
<gene>
    <name evidence="5" type="ORF">BTR14_05385</name>
</gene>
<evidence type="ECO:0000256" key="1">
    <source>
        <dbReference type="ARBA" id="ARBA00023015"/>
    </source>
</evidence>
<dbReference type="PANTHER" id="PTHR46796">
    <property type="entry name" value="HTH-TYPE TRANSCRIPTIONAL ACTIVATOR RHAS-RELATED"/>
    <property type="match status" value="1"/>
</dbReference>
<keyword evidence="6" id="KW-1185">Reference proteome</keyword>
<protein>
    <recommendedName>
        <fullName evidence="4">HTH araC/xylS-type domain-containing protein</fullName>
    </recommendedName>
</protein>
<evidence type="ECO:0000256" key="2">
    <source>
        <dbReference type="ARBA" id="ARBA00023125"/>
    </source>
</evidence>
<organism evidence="5 6">
    <name type="scientific">Xaviernesmea rhizosphaerae</name>
    <dbReference type="NCBI Taxonomy" id="1672749"/>
    <lineage>
        <taxon>Bacteria</taxon>
        <taxon>Pseudomonadati</taxon>
        <taxon>Pseudomonadota</taxon>
        <taxon>Alphaproteobacteria</taxon>
        <taxon>Hyphomicrobiales</taxon>
        <taxon>Rhizobiaceae</taxon>
        <taxon>Rhizobium/Agrobacterium group</taxon>
        <taxon>Xaviernesmea</taxon>
    </lineage>
</organism>
<comment type="caution">
    <text evidence="5">The sequence shown here is derived from an EMBL/GenBank/DDBJ whole genome shotgun (WGS) entry which is preliminary data.</text>
</comment>
<accession>A0ABX3PG29</accession>
<dbReference type="SMART" id="SM00342">
    <property type="entry name" value="HTH_ARAC"/>
    <property type="match status" value="1"/>
</dbReference>
<dbReference type="Gene3D" id="1.10.10.60">
    <property type="entry name" value="Homeodomain-like"/>
    <property type="match status" value="2"/>
</dbReference>
<dbReference type="PANTHER" id="PTHR46796:SF14">
    <property type="entry name" value="TRANSCRIPTIONAL REGULATORY PROTEIN"/>
    <property type="match status" value="1"/>
</dbReference>
<name>A0ABX3PG29_9HYPH</name>
<evidence type="ECO:0000256" key="3">
    <source>
        <dbReference type="ARBA" id="ARBA00023163"/>
    </source>
</evidence>
<dbReference type="InterPro" id="IPR018062">
    <property type="entry name" value="HTH_AraC-typ_CS"/>
</dbReference>
<dbReference type="Proteomes" id="UP000192652">
    <property type="component" value="Unassembled WGS sequence"/>
</dbReference>
<dbReference type="RefSeq" id="WP_081174449.1">
    <property type="nucleotide sequence ID" value="NZ_MSPX01000003.1"/>
</dbReference>
<dbReference type="InterPro" id="IPR050204">
    <property type="entry name" value="AraC_XylS_family_regulators"/>
</dbReference>
<dbReference type="PROSITE" id="PS00041">
    <property type="entry name" value="HTH_ARAC_FAMILY_1"/>
    <property type="match status" value="1"/>
</dbReference>
<keyword evidence="1" id="KW-0805">Transcription regulation</keyword>
<keyword evidence="2" id="KW-0238">DNA-binding</keyword>
<dbReference type="EMBL" id="MSPX01000003">
    <property type="protein sequence ID" value="OQP87372.1"/>
    <property type="molecule type" value="Genomic_DNA"/>
</dbReference>
<evidence type="ECO:0000259" key="4">
    <source>
        <dbReference type="PROSITE" id="PS01124"/>
    </source>
</evidence>
<evidence type="ECO:0000313" key="6">
    <source>
        <dbReference type="Proteomes" id="UP000192652"/>
    </source>
</evidence>
<evidence type="ECO:0000313" key="5">
    <source>
        <dbReference type="EMBL" id="OQP87372.1"/>
    </source>
</evidence>
<dbReference type="SUPFAM" id="SSF46689">
    <property type="entry name" value="Homeodomain-like"/>
    <property type="match status" value="2"/>
</dbReference>
<reference evidence="5 6" key="1">
    <citation type="journal article" date="2017" name="Antonie Van Leeuwenhoek">
        <title>Rhizobium rhizosphaerae sp. nov., a novel species isolated from rice rhizosphere.</title>
        <authorList>
            <person name="Zhao J.J."/>
            <person name="Zhang J."/>
            <person name="Zhang R.J."/>
            <person name="Zhang C.W."/>
            <person name="Yin H.Q."/>
            <person name="Zhang X.X."/>
        </authorList>
    </citation>
    <scope>NUCLEOTIDE SEQUENCE [LARGE SCALE GENOMIC DNA]</scope>
    <source>
        <strain evidence="5 6">RD15</strain>
    </source>
</reference>
<dbReference type="InterPro" id="IPR009057">
    <property type="entry name" value="Homeodomain-like_sf"/>
</dbReference>
<proteinExistence type="predicted"/>